<gene>
    <name evidence="2" type="ORF">KK1_034908</name>
</gene>
<dbReference type="Proteomes" id="UP000075243">
    <property type="component" value="Unassembled WGS sequence"/>
</dbReference>
<proteinExistence type="predicted"/>
<evidence type="ECO:0000313" key="3">
    <source>
        <dbReference type="Proteomes" id="UP000075243"/>
    </source>
</evidence>
<accession>A0A151RM27</accession>
<protein>
    <submittedName>
        <fullName evidence="2">Uncharacterized protein</fullName>
    </submittedName>
</protein>
<sequence length="63" mass="6722">VTSHTALSDAAGDNSVCGAESDEEDDLVLRVCMTTPATAAMITAISTIEEAVMIMRRLRVFFS</sequence>
<organism evidence="2 3">
    <name type="scientific">Cajanus cajan</name>
    <name type="common">Pigeon pea</name>
    <name type="synonym">Cajanus indicus</name>
    <dbReference type="NCBI Taxonomy" id="3821"/>
    <lineage>
        <taxon>Eukaryota</taxon>
        <taxon>Viridiplantae</taxon>
        <taxon>Streptophyta</taxon>
        <taxon>Embryophyta</taxon>
        <taxon>Tracheophyta</taxon>
        <taxon>Spermatophyta</taxon>
        <taxon>Magnoliopsida</taxon>
        <taxon>eudicotyledons</taxon>
        <taxon>Gunneridae</taxon>
        <taxon>Pentapetalae</taxon>
        <taxon>rosids</taxon>
        <taxon>fabids</taxon>
        <taxon>Fabales</taxon>
        <taxon>Fabaceae</taxon>
        <taxon>Papilionoideae</taxon>
        <taxon>50 kb inversion clade</taxon>
        <taxon>NPAAA clade</taxon>
        <taxon>indigoferoid/millettioid clade</taxon>
        <taxon>Phaseoleae</taxon>
        <taxon>Cajanus</taxon>
    </lineage>
</organism>
<name>A0A151RM27_CAJCA</name>
<dbReference type="Gramene" id="C.cajan_32769.t">
    <property type="protein sequence ID" value="C.cajan_32769.t.cds1"/>
    <property type="gene ID" value="C.cajan_32769"/>
</dbReference>
<reference evidence="2" key="1">
    <citation type="journal article" date="2012" name="Nat. Biotechnol.">
        <title>Draft genome sequence of pigeonpea (Cajanus cajan), an orphan legume crop of resource-poor farmers.</title>
        <authorList>
            <person name="Varshney R.K."/>
            <person name="Chen W."/>
            <person name="Li Y."/>
            <person name="Bharti A.K."/>
            <person name="Saxena R.K."/>
            <person name="Schlueter J.A."/>
            <person name="Donoghue M.T."/>
            <person name="Azam S."/>
            <person name="Fan G."/>
            <person name="Whaley A.M."/>
            <person name="Farmer A.D."/>
            <person name="Sheridan J."/>
            <person name="Iwata A."/>
            <person name="Tuteja R."/>
            <person name="Penmetsa R.V."/>
            <person name="Wu W."/>
            <person name="Upadhyaya H.D."/>
            <person name="Yang S.P."/>
            <person name="Shah T."/>
            <person name="Saxena K.B."/>
            <person name="Michael T."/>
            <person name="McCombie W.R."/>
            <person name="Yang B."/>
            <person name="Zhang G."/>
            <person name="Yang H."/>
            <person name="Wang J."/>
            <person name="Spillane C."/>
            <person name="Cook D.R."/>
            <person name="May G.D."/>
            <person name="Xu X."/>
            <person name="Jackson S.A."/>
        </authorList>
    </citation>
    <scope>NUCLEOTIDE SEQUENCE [LARGE SCALE GENOMIC DNA]</scope>
</reference>
<feature type="region of interest" description="Disordered" evidence="1">
    <location>
        <begin position="1"/>
        <end position="22"/>
    </location>
</feature>
<dbReference type="AlphaFoldDB" id="A0A151RM27"/>
<feature type="non-terminal residue" evidence="2">
    <location>
        <position position="1"/>
    </location>
</feature>
<evidence type="ECO:0000256" key="1">
    <source>
        <dbReference type="SAM" id="MobiDB-lite"/>
    </source>
</evidence>
<keyword evidence="3" id="KW-1185">Reference proteome</keyword>
<evidence type="ECO:0000313" key="2">
    <source>
        <dbReference type="EMBL" id="KYP43630.1"/>
    </source>
</evidence>
<dbReference type="EMBL" id="KQ483659">
    <property type="protein sequence ID" value="KYP43630.1"/>
    <property type="molecule type" value="Genomic_DNA"/>
</dbReference>